<dbReference type="SUPFAM" id="SSF140931">
    <property type="entry name" value="Fic-like"/>
    <property type="match status" value="1"/>
</dbReference>
<dbReference type="PIRSF" id="PIRSF038925">
    <property type="entry name" value="AMP-prot_trans"/>
    <property type="match status" value="1"/>
</dbReference>
<reference evidence="2" key="1">
    <citation type="journal article" date="2022" name="Genome Biol. Evol.">
        <title>A New Gene Family Diagnostic for Intracellular Biomineralization of Amorphous Ca Carbonates by Cyanobacteria.</title>
        <authorList>
            <person name="Benzerara K."/>
            <person name="Duprat E."/>
            <person name="Bitard-Feildel T."/>
            <person name="Caumes G."/>
            <person name="Cassier-Chauvat C."/>
            <person name="Chauvat F."/>
            <person name="Dezi M."/>
            <person name="Diop S.I."/>
            <person name="Gaschignard G."/>
            <person name="Gorgen S."/>
            <person name="Gugger M."/>
            <person name="Lopez-Garcia P."/>
            <person name="Millet M."/>
            <person name="Skouri-Panet F."/>
            <person name="Moreira D."/>
            <person name="Callebaut I."/>
        </authorList>
    </citation>
    <scope>NUCLEOTIDE SEQUENCE</scope>
    <source>
        <strain evidence="2">G9</strain>
    </source>
</reference>
<keyword evidence="3" id="KW-1185">Reference proteome</keyword>
<comment type="caution">
    <text evidence="2">The sequence shown here is derived from an EMBL/GenBank/DDBJ whole genome shotgun (WGS) entry which is preliminary data.</text>
</comment>
<dbReference type="PROSITE" id="PS51459">
    <property type="entry name" value="FIDO"/>
    <property type="match status" value="1"/>
</dbReference>
<dbReference type="InterPro" id="IPR026287">
    <property type="entry name" value="SoFic-like"/>
</dbReference>
<dbReference type="InterPro" id="IPR040198">
    <property type="entry name" value="Fido_containing"/>
</dbReference>
<feature type="domain" description="Fido" evidence="1">
    <location>
        <begin position="156"/>
        <end position="301"/>
    </location>
</feature>
<dbReference type="PANTHER" id="PTHR13504">
    <property type="entry name" value="FIDO DOMAIN-CONTAINING PROTEIN DDB_G0283145"/>
    <property type="match status" value="1"/>
</dbReference>
<dbReference type="RefSeq" id="WP_277868110.1">
    <property type="nucleotide sequence ID" value="NZ_JAKKUT010000008.1"/>
</dbReference>
<dbReference type="InterPro" id="IPR003812">
    <property type="entry name" value="Fido"/>
</dbReference>
<sequence length="403" mass="46733">MSVKLKLDRLSFNLRTNIISMDKGIFTTSAPGRLWEISVEGHKDWAFIPDPLPDEWEVSTDLWGLLVQAREELARLDGVGRYMPNYNLLLRPLQRREALRSSSLEGTYATPQQLLLFEIEPREPKSANDPVNSWQEVWNYNRSLELALSLLEQRPLSLNLIRAMHQALLSGVRGFQRDPGNFRRTQVHIGSDRRFIPPPPNEVMPCLDVLEKYIHREKGIEPLVSCFMVHYQFEAIHPFLDGNGRVGRLLLSLMIYEQCQLSKPWLYLSAFFDKYKDEYINLLFQVSTEGNWRDWLSFCLRGTIEQSKDALSRFDKLLKLRNQYMEQLKQAGGNIRLNRLIEHLFESPAITVSQFAKMCGIQYNTARADIVRLVNINILSESDIVARPKIYFAPDILEIAYGE</sequence>
<dbReference type="InterPro" id="IPR036597">
    <property type="entry name" value="Fido-like_dom_sf"/>
</dbReference>
<dbReference type="EMBL" id="JAKKUT010000008">
    <property type="protein sequence ID" value="MDG2992186.1"/>
    <property type="molecule type" value="Genomic_DNA"/>
</dbReference>
<protein>
    <submittedName>
        <fullName evidence="2">Fic family protein</fullName>
    </submittedName>
</protein>
<organism evidence="2 3">
    <name type="scientific">Candidatus Synechococcus calcipolaris G9</name>
    <dbReference type="NCBI Taxonomy" id="1497997"/>
    <lineage>
        <taxon>Bacteria</taxon>
        <taxon>Bacillati</taxon>
        <taxon>Cyanobacteriota</taxon>
        <taxon>Cyanophyceae</taxon>
        <taxon>Synechococcales</taxon>
        <taxon>Synechococcaceae</taxon>
        <taxon>Synechococcus</taxon>
    </lineage>
</organism>
<evidence type="ECO:0000313" key="2">
    <source>
        <dbReference type="EMBL" id="MDG2992186.1"/>
    </source>
</evidence>
<dbReference type="Gene3D" id="1.10.3290.10">
    <property type="entry name" value="Fido-like domain"/>
    <property type="match status" value="1"/>
</dbReference>
<reference evidence="2" key="2">
    <citation type="submission" date="2022-01" db="EMBL/GenBank/DDBJ databases">
        <authorList>
            <person name="Zivanovic Y."/>
            <person name="Moreira D."/>
            <person name="Lopez-Garcia P."/>
        </authorList>
    </citation>
    <scope>NUCLEOTIDE SEQUENCE</scope>
    <source>
        <strain evidence="2">G9</strain>
    </source>
</reference>
<evidence type="ECO:0000259" key="1">
    <source>
        <dbReference type="PROSITE" id="PS51459"/>
    </source>
</evidence>
<dbReference type="PANTHER" id="PTHR13504:SF38">
    <property type="entry name" value="FIDO DOMAIN-CONTAINING PROTEIN"/>
    <property type="match status" value="1"/>
</dbReference>
<gene>
    <name evidence="2" type="ORF">L3556_14800</name>
</gene>
<name>A0ABT6F2U6_9SYNE</name>
<dbReference type="Pfam" id="PF02661">
    <property type="entry name" value="Fic"/>
    <property type="match status" value="1"/>
</dbReference>
<accession>A0ABT6F2U6</accession>
<evidence type="ECO:0000313" key="3">
    <source>
        <dbReference type="Proteomes" id="UP001154265"/>
    </source>
</evidence>
<dbReference type="InterPro" id="IPR025758">
    <property type="entry name" value="Fic/DOC_N"/>
</dbReference>
<dbReference type="Proteomes" id="UP001154265">
    <property type="component" value="Unassembled WGS sequence"/>
</dbReference>
<dbReference type="Pfam" id="PF13784">
    <property type="entry name" value="Fic_N"/>
    <property type="match status" value="1"/>
</dbReference>
<proteinExistence type="predicted"/>